<dbReference type="RefSeq" id="WP_066128315.1">
    <property type="nucleotide sequence ID" value="NZ_KQ959854.1"/>
</dbReference>
<gene>
    <name evidence="1" type="ORF">HMPREF1871_00039</name>
</gene>
<name>A0ABR5TNH4_9BACL</name>
<evidence type="ECO:0000313" key="1">
    <source>
        <dbReference type="EMBL" id="KXB58972.1"/>
    </source>
</evidence>
<comment type="caution">
    <text evidence="1">The sequence shown here is derived from an EMBL/GenBank/DDBJ whole genome shotgun (WGS) entry which is preliminary data.</text>
</comment>
<accession>A0ABR5TNH4</accession>
<reference evidence="1 2" key="1">
    <citation type="submission" date="2016-01" db="EMBL/GenBank/DDBJ databases">
        <authorList>
            <person name="Mitreva M."/>
            <person name="Pepin K.H."/>
            <person name="Mihindukulasuriya K.A."/>
            <person name="Fulton R."/>
            <person name="Fronick C."/>
            <person name="O'Laughlin M."/>
            <person name="Miner T."/>
            <person name="Herter B."/>
            <person name="Rosa B.A."/>
            <person name="Cordes M."/>
            <person name="Tomlinson C."/>
            <person name="Wollam A."/>
            <person name="Palsikar V.B."/>
            <person name="Mardis E.R."/>
            <person name="Wilson R.K."/>
        </authorList>
    </citation>
    <scope>NUCLEOTIDE SEQUENCE [LARGE SCALE GENOMIC DNA]</scope>
    <source>
        <strain evidence="1 2">KA00071</strain>
    </source>
</reference>
<keyword evidence="2" id="KW-1185">Reference proteome</keyword>
<proteinExistence type="predicted"/>
<sequence length="83" mass="9738">MNNKKMLMLVGAGILLFLSTKSKDKKFSESELEKIKSYSEYLDDRGFVVVDKNNYKKDSTKKNILTSIPKYYYITKKIIKFLI</sequence>
<dbReference type="EMBL" id="LSDB01000001">
    <property type="protein sequence ID" value="KXB58972.1"/>
    <property type="molecule type" value="Genomic_DNA"/>
</dbReference>
<dbReference type="Proteomes" id="UP000070467">
    <property type="component" value="Unassembled WGS sequence"/>
</dbReference>
<protein>
    <submittedName>
        <fullName evidence="1">Uncharacterized protein</fullName>
    </submittedName>
</protein>
<evidence type="ECO:0000313" key="2">
    <source>
        <dbReference type="Proteomes" id="UP000070467"/>
    </source>
</evidence>
<organism evidence="1 2">
    <name type="scientific">Gemelliphila asaccharolytica</name>
    <dbReference type="NCBI Taxonomy" id="502393"/>
    <lineage>
        <taxon>Bacteria</taxon>
        <taxon>Bacillati</taxon>
        <taxon>Bacillota</taxon>
        <taxon>Bacilli</taxon>
        <taxon>Bacillales</taxon>
        <taxon>Gemellaceae</taxon>
        <taxon>Gemelliphila</taxon>
    </lineage>
</organism>